<sequence length="161" mass="17494">MRGALSPLVLERDRHASRRRVARRRIGRRRGDLGQRGDGGHRPGALGARHDRPPGAVRRAPSGAWRLGPATPNPSRGAVRLRLALPAEAAVSATIRDLQGRAVKRLFASERRPAGWSWITWDGHDSSGAPAPAGIYWLDVRAGARELRRELVRLAAGLPAP</sequence>
<dbReference type="EMBL" id="VBPA01000282">
    <property type="protein sequence ID" value="TMQ69637.1"/>
    <property type="molecule type" value="Genomic_DNA"/>
</dbReference>
<name>A0A538U166_UNCEI</name>
<feature type="compositionally biased region" description="Basic residues" evidence="1">
    <location>
        <begin position="16"/>
        <end position="28"/>
    </location>
</feature>
<evidence type="ECO:0000313" key="3">
    <source>
        <dbReference type="EMBL" id="TMQ69637.1"/>
    </source>
</evidence>
<feature type="domain" description="FlgD/Vpr Ig-like" evidence="2">
    <location>
        <begin position="77"/>
        <end position="142"/>
    </location>
</feature>
<dbReference type="Gene3D" id="2.60.40.4070">
    <property type="match status" value="1"/>
</dbReference>
<feature type="compositionally biased region" description="Basic and acidic residues" evidence="1">
    <location>
        <begin position="29"/>
        <end position="41"/>
    </location>
</feature>
<evidence type="ECO:0000259" key="2">
    <source>
        <dbReference type="Pfam" id="PF13860"/>
    </source>
</evidence>
<dbReference type="AlphaFoldDB" id="A0A538U166"/>
<proteinExistence type="predicted"/>
<reference evidence="3 4" key="1">
    <citation type="journal article" date="2019" name="Nat. Microbiol.">
        <title>Mediterranean grassland soil C-N compound turnover is dependent on rainfall and depth, and is mediated by genomically divergent microorganisms.</title>
        <authorList>
            <person name="Diamond S."/>
            <person name="Andeer P.F."/>
            <person name="Li Z."/>
            <person name="Crits-Christoph A."/>
            <person name="Burstein D."/>
            <person name="Anantharaman K."/>
            <person name="Lane K.R."/>
            <person name="Thomas B.C."/>
            <person name="Pan C."/>
            <person name="Northen T.R."/>
            <person name="Banfield J.F."/>
        </authorList>
    </citation>
    <scope>NUCLEOTIDE SEQUENCE [LARGE SCALE GENOMIC DNA]</scope>
    <source>
        <strain evidence="3">WS_10</strain>
    </source>
</reference>
<dbReference type="Pfam" id="PF13860">
    <property type="entry name" value="FlgD_ig"/>
    <property type="match status" value="1"/>
</dbReference>
<evidence type="ECO:0000256" key="1">
    <source>
        <dbReference type="SAM" id="MobiDB-lite"/>
    </source>
</evidence>
<protein>
    <recommendedName>
        <fullName evidence="2">FlgD/Vpr Ig-like domain-containing protein</fullName>
    </recommendedName>
</protein>
<dbReference type="Proteomes" id="UP000319836">
    <property type="component" value="Unassembled WGS sequence"/>
</dbReference>
<comment type="caution">
    <text evidence="3">The sequence shown here is derived from an EMBL/GenBank/DDBJ whole genome shotgun (WGS) entry which is preliminary data.</text>
</comment>
<organism evidence="3 4">
    <name type="scientific">Eiseniibacteriota bacterium</name>
    <dbReference type="NCBI Taxonomy" id="2212470"/>
    <lineage>
        <taxon>Bacteria</taxon>
        <taxon>Candidatus Eiseniibacteriota</taxon>
    </lineage>
</organism>
<accession>A0A538U166</accession>
<feature type="region of interest" description="Disordered" evidence="1">
    <location>
        <begin position="16"/>
        <end position="76"/>
    </location>
</feature>
<dbReference type="InterPro" id="IPR025965">
    <property type="entry name" value="FlgD/Vpr_Ig-like"/>
</dbReference>
<gene>
    <name evidence="3" type="ORF">E6K80_11050</name>
</gene>
<evidence type="ECO:0000313" key="4">
    <source>
        <dbReference type="Proteomes" id="UP000319836"/>
    </source>
</evidence>